<dbReference type="EMBL" id="KZ508057">
    <property type="protein sequence ID" value="PKU35760.1"/>
    <property type="molecule type" value="Genomic_DNA"/>
</dbReference>
<dbReference type="AlphaFoldDB" id="A0A2I0TPP8"/>
<feature type="region of interest" description="Disordered" evidence="1">
    <location>
        <begin position="44"/>
        <end position="110"/>
    </location>
</feature>
<name>A0A2I0TPP8_LIMLA</name>
<sequence length="110" mass="12434">MNTNTTIKVFIMDSEMMNIEGACVSVRRDINVFMADALAQFQSTSQDNFAVENATANKRKKKEKKKTKMEKMEKEEKGREKKKRKKKGGGGGAEEESGSVLPFQNKPQEK</sequence>
<evidence type="ECO:0000256" key="1">
    <source>
        <dbReference type="SAM" id="MobiDB-lite"/>
    </source>
</evidence>
<proteinExistence type="predicted"/>
<gene>
    <name evidence="2" type="ORF">llap_13935</name>
</gene>
<evidence type="ECO:0000313" key="3">
    <source>
        <dbReference type="Proteomes" id="UP000233556"/>
    </source>
</evidence>
<keyword evidence="3" id="KW-1185">Reference proteome</keyword>
<reference evidence="3" key="2">
    <citation type="submission" date="2017-12" db="EMBL/GenBank/DDBJ databases">
        <title>Genome sequence of the Bar-tailed Godwit (Limosa lapponica baueri).</title>
        <authorList>
            <person name="Lima N.C.B."/>
            <person name="Parody-Merino A.M."/>
            <person name="Battley P.F."/>
            <person name="Fidler A.E."/>
            <person name="Prosdocimi F."/>
        </authorList>
    </citation>
    <scope>NUCLEOTIDE SEQUENCE [LARGE SCALE GENOMIC DNA]</scope>
</reference>
<organism evidence="2 3">
    <name type="scientific">Limosa lapponica baueri</name>
    <dbReference type="NCBI Taxonomy" id="1758121"/>
    <lineage>
        <taxon>Eukaryota</taxon>
        <taxon>Metazoa</taxon>
        <taxon>Chordata</taxon>
        <taxon>Craniata</taxon>
        <taxon>Vertebrata</taxon>
        <taxon>Euteleostomi</taxon>
        <taxon>Archelosauria</taxon>
        <taxon>Archosauria</taxon>
        <taxon>Dinosauria</taxon>
        <taxon>Saurischia</taxon>
        <taxon>Theropoda</taxon>
        <taxon>Coelurosauria</taxon>
        <taxon>Aves</taxon>
        <taxon>Neognathae</taxon>
        <taxon>Neoaves</taxon>
        <taxon>Charadriiformes</taxon>
        <taxon>Scolopacidae</taxon>
        <taxon>Limosa</taxon>
    </lineage>
</organism>
<protein>
    <submittedName>
        <fullName evidence="2">Uncharacterized protein</fullName>
    </submittedName>
</protein>
<reference evidence="3" key="1">
    <citation type="submission" date="2017-11" db="EMBL/GenBank/DDBJ databases">
        <authorList>
            <person name="Lima N.C."/>
            <person name="Parody-Merino A.M."/>
            <person name="Battley P.F."/>
            <person name="Fidler A.E."/>
            <person name="Prosdocimi F."/>
        </authorList>
    </citation>
    <scope>NUCLEOTIDE SEQUENCE [LARGE SCALE GENOMIC DNA]</scope>
</reference>
<dbReference type="Proteomes" id="UP000233556">
    <property type="component" value="Unassembled WGS sequence"/>
</dbReference>
<evidence type="ECO:0000313" key="2">
    <source>
        <dbReference type="EMBL" id="PKU35760.1"/>
    </source>
</evidence>
<accession>A0A2I0TPP8</accession>
<feature type="compositionally biased region" description="Basic residues" evidence="1">
    <location>
        <begin position="57"/>
        <end position="68"/>
    </location>
</feature>
<feature type="compositionally biased region" description="Basic and acidic residues" evidence="1">
    <location>
        <begin position="69"/>
        <end position="79"/>
    </location>
</feature>